<keyword evidence="2" id="KW-0808">Transferase</keyword>
<sequence>MSKYYELRLGNLTRKLPLIRLNPTLTIASFVLLGDAELTHYAAQKLSSMINEPFDYIVTMESKGIPLAQELSHCMGKKRYIVLRKKVKDYMRDPRVLAVSAITSSQEQVLVMDGEDAQMISGKKILLLDDVISSGGSMATAKKLVEDAGGHVMLEAAILAEGEASERKDILYLEKLPLFD</sequence>
<organism evidence="2 3">
    <name type="scientific">Liquorilactobacillus mali KCTC 3596 = DSM 20444</name>
    <dbReference type="NCBI Taxonomy" id="1046596"/>
    <lineage>
        <taxon>Bacteria</taxon>
        <taxon>Bacillati</taxon>
        <taxon>Bacillota</taxon>
        <taxon>Bacilli</taxon>
        <taxon>Lactobacillales</taxon>
        <taxon>Lactobacillaceae</taxon>
        <taxon>Liquorilactobacillus</taxon>
    </lineage>
</organism>
<protein>
    <submittedName>
        <fullName evidence="2">Adenine phosphoribosyltransferase</fullName>
    </submittedName>
</protein>
<reference evidence="2 3" key="1">
    <citation type="journal article" date="2015" name="Genome Announc.">
        <title>Expanding the biotechnology potential of lactobacilli through comparative genomics of 213 strains and associated genera.</title>
        <authorList>
            <person name="Sun Z."/>
            <person name="Harris H.M."/>
            <person name="McCann A."/>
            <person name="Guo C."/>
            <person name="Argimon S."/>
            <person name="Zhang W."/>
            <person name="Yang X."/>
            <person name="Jeffery I.B."/>
            <person name="Cooney J.C."/>
            <person name="Kagawa T.F."/>
            <person name="Liu W."/>
            <person name="Song Y."/>
            <person name="Salvetti E."/>
            <person name="Wrobel A."/>
            <person name="Rasinkangas P."/>
            <person name="Parkhill J."/>
            <person name="Rea M.C."/>
            <person name="O'Sullivan O."/>
            <person name="Ritari J."/>
            <person name="Douillard F.P."/>
            <person name="Paul Ross R."/>
            <person name="Yang R."/>
            <person name="Briner A.E."/>
            <person name="Felis G.E."/>
            <person name="de Vos W.M."/>
            <person name="Barrangou R."/>
            <person name="Klaenhammer T.R."/>
            <person name="Caufield P.W."/>
            <person name="Cui Y."/>
            <person name="Zhang H."/>
            <person name="O'Toole P.W."/>
        </authorList>
    </citation>
    <scope>NUCLEOTIDE SEQUENCE [LARGE SCALE GENOMIC DNA]</scope>
    <source>
        <strain evidence="2 3">DSM 20444</strain>
    </source>
</reference>
<dbReference type="NCBIfam" id="NF005592">
    <property type="entry name" value="PRK07322.1"/>
    <property type="match status" value="1"/>
</dbReference>
<dbReference type="AlphaFoldDB" id="A0A0R2EFV8"/>
<dbReference type="GeneID" id="98317301"/>
<dbReference type="GO" id="GO:0016757">
    <property type="term" value="F:glycosyltransferase activity"/>
    <property type="evidence" value="ECO:0007669"/>
    <property type="project" value="UniProtKB-KW"/>
</dbReference>
<dbReference type="SUPFAM" id="SSF53271">
    <property type="entry name" value="PRTase-like"/>
    <property type="match status" value="1"/>
</dbReference>
<dbReference type="InterPro" id="IPR000836">
    <property type="entry name" value="PRTase_dom"/>
</dbReference>
<dbReference type="CDD" id="cd06223">
    <property type="entry name" value="PRTases_typeI"/>
    <property type="match status" value="1"/>
</dbReference>
<proteinExistence type="predicted"/>
<dbReference type="OrthoDB" id="4213751at2"/>
<keyword evidence="3" id="KW-1185">Reference proteome</keyword>
<keyword evidence="2" id="KW-0328">Glycosyltransferase</keyword>
<dbReference type="Gene3D" id="3.40.50.2020">
    <property type="match status" value="1"/>
</dbReference>
<evidence type="ECO:0000313" key="3">
    <source>
        <dbReference type="Proteomes" id="UP000050898"/>
    </source>
</evidence>
<comment type="caution">
    <text evidence="2">The sequence shown here is derived from an EMBL/GenBank/DDBJ whole genome shotgun (WGS) entry which is preliminary data.</text>
</comment>
<dbReference type="EMBL" id="AYYH01000004">
    <property type="protein sequence ID" value="KRN11076.1"/>
    <property type="molecule type" value="Genomic_DNA"/>
</dbReference>
<gene>
    <name evidence="2" type="ORF">FD00_GL001565</name>
</gene>
<dbReference type="RefSeq" id="WP_010078092.1">
    <property type="nucleotide sequence ID" value="NZ_AYYH01000004.1"/>
</dbReference>
<evidence type="ECO:0000259" key="1">
    <source>
        <dbReference type="Pfam" id="PF00156"/>
    </source>
</evidence>
<dbReference type="Pfam" id="PF00156">
    <property type="entry name" value="Pribosyltran"/>
    <property type="match status" value="1"/>
</dbReference>
<dbReference type="PANTHER" id="PTHR43218">
    <property type="entry name" value="PHOSPHORIBOSYLTRANSFERASE-RELATED"/>
    <property type="match status" value="1"/>
</dbReference>
<dbReference type="PATRIC" id="fig|1046596.6.peg.1650"/>
<dbReference type="Proteomes" id="UP000050898">
    <property type="component" value="Unassembled WGS sequence"/>
</dbReference>
<accession>A0A0R2EFV8</accession>
<feature type="domain" description="Phosphoribosyltransferase" evidence="1">
    <location>
        <begin position="37"/>
        <end position="168"/>
    </location>
</feature>
<evidence type="ECO:0000313" key="2">
    <source>
        <dbReference type="EMBL" id="KRN11076.1"/>
    </source>
</evidence>
<dbReference type="PANTHER" id="PTHR43218:SF1">
    <property type="entry name" value="PHOSPHORIBOSYLTRANSFERASE"/>
    <property type="match status" value="1"/>
</dbReference>
<name>A0A0R2EFV8_9LACO</name>
<dbReference type="InterPro" id="IPR029057">
    <property type="entry name" value="PRTase-like"/>
</dbReference>